<keyword evidence="2" id="KW-1185">Reference proteome</keyword>
<reference evidence="1" key="1">
    <citation type="journal article" date="2022" name="bioRxiv">
        <title>Sequencing and chromosome-scale assembly of the giantPleurodeles waltlgenome.</title>
        <authorList>
            <person name="Brown T."/>
            <person name="Elewa A."/>
            <person name="Iarovenko S."/>
            <person name="Subramanian E."/>
            <person name="Araus A.J."/>
            <person name="Petzold A."/>
            <person name="Susuki M."/>
            <person name="Suzuki K.-i.T."/>
            <person name="Hayashi T."/>
            <person name="Toyoda A."/>
            <person name="Oliveira C."/>
            <person name="Osipova E."/>
            <person name="Leigh N.D."/>
            <person name="Simon A."/>
            <person name="Yun M.H."/>
        </authorList>
    </citation>
    <scope>NUCLEOTIDE SEQUENCE</scope>
    <source>
        <strain evidence="1">20211129_DDA</strain>
        <tissue evidence="1">Liver</tissue>
    </source>
</reference>
<gene>
    <name evidence="1" type="ORF">NDU88_001284</name>
</gene>
<sequence length="76" mass="8209">MPTPLRYAVAARCYSATLPERAQAGLGACQPSKKVTAYLGLAPCAVALVNKELGLHDITCWRCVRPQELRAHGSWA</sequence>
<organism evidence="1 2">
    <name type="scientific">Pleurodeles waltl</name>
    <name type="common">Iberian ribbed newt</name>
    <dbReference type="NCBI Taxonomy" id="8319"/>
    <lineage>
        <taxon>Eukaryota</taxon>
        <taxon>Metazoa</taxon>
        <taxon>Chordata</taxon>
        <taxon>Craniata</taxon>
        <taxon>Vertebrata</taxon>
        <taxon>Euteleostomi</taxon>
        <taxon>Amphibia</taxon>
        <taxon>Batrachia</taxon>
        <taxon>Caudata</taxon>
        <taxon>Salamandroidea</taxon>
        <taxon>Salamandridae</taxon>
        <taxon>Pleurodelinae</taxon>
        <taxon>Pleurodeles</taxon>
    </lineage>
</organism>
<comment type="caution">
    <text evidence="1">The sequence shown here is derived from an EMBL/GenBank/DDBJ whole genome shotgun (WGS) entry which is preliminary data.</text>
</comment>
<protein>
    <submittedName>
        <fullName evidence="1">Uncharacterized protein</fullName>
    </submittedName>
</protein>
<dbReference type="Proteomes" id="UP001066276">
    <property type="component" value="Chromosome 4_1"/>
</dbReference>
<name>A0AAV7SZP6_PLEWA</name>
<dbReference type="AlphaFoldDB" id="A0AAV7SZP6"/>
<accession>A0AAV7SZP6</accession>
<dbReference type="EMBL" id="JANPWB010000007">
    <property type="protein sequence ID" value="KAJ1169391.1"/>
    <property type="molecule type" value="Genomic_DNA"/>
</dbReference>
<evidence type="ECO:0000313" key="2">
    <source>
        <dbReference type="Proteomes" id="UP001066276"/>
    </source>
</evidence>
<evidence type="ECO:0000313" key="1">
    <source>
        <dbReference type="EMBL" id="KAJ1169391.1"/>
    </source>
</evidence>
<proteinExistence type="predicted"/>